<dbReference type="InterPro" id="IPR016040">
    <property type="entry name" value="NAD(P)-bd_dom"/>
</dbReference>
<proteinExistence type="inferred from homology"/>
<accession>A0ABR1XPZ9</accession>
<keyword evidence="4" id="KW-1185">Reference proteome</keyword>
<evidence type="ECO:0000256" key="1">
    <source>
        <dbReference type="ARBA" id="ARBA00038376"/>
    </source>
</evidence>
<gene>
    <name evidence="3" type="ORF">IWX90DRAFT_507235</name>
</gene>
<sequence>MAPSTPHVLLIGGHGKVAQLMTPLLLARSWAVTSLIREQAQVPAIEKLGHGQPGRLNVLVRSVEDVRTERDAKSILDEVKPSWVVWSAGAGGRGGAPRTYAIDRDAAKAFIRASTDTPSITTFLMVSWLGSRRVKPSWWNDADWAGVQHTWTSGLPTYADAKLAADEYLVAAAAARGAGFRAINLRPGTLSDAPSSGKAELGRTSIFNGKVSRELVAQTAAELLGSRYKGGWLDLLDGEVPVKEAVEKVAREGVDVIEGEDVKRILKIEV</sequence>
<dbReference type="EMBL" id="JBBWUH010000007">
    <property type="protein sequence ID" value="KAK8162111.1"/>
    <property type="molecule type" value="Genomic_DNA"/>
</dbReference>
<name>A0ABR1XPZ9_9PEZI</name>
<evidence type="ECO:0000313" key="3">
    <source>
        <dbReference type="EMBL" id="KAK8162111.1"/>
    </source>
</evidence>
<organism evidence="3 4">
    <name type="scientific">Phyllosticta citrichinensis</name>
    <dbReference type="NCBI Taxonomy" id="1130410"/>
    <lineage>
        <taxon>Eukaryota</taxon>
        <taxon>Fungi</taxon>
        <taxon>Dikarya</taxon>
        <taxon>Ascomycota</taxon>
        <taxon>Pezizomycotina</taxon>
        <taxon>Dothideomycetes</taxon>
        <taxon>Dothideomycetes incertae sedis</taxon>
        <taxon>Botryosphaeriales</taxon>
        <taxon>Phyllostictaceae</taxon>
        <taxon>Phyllosticta</taxon>
    </lineage>
</organism>
<dbReference type="SUPFAM" id="SSF51735">
    <property type="entry name" value="NAD(P)-binding Rossmann-fold domains"/>
    <property type="match status" value="1"/>
</dbReference>
<dbReference type="Gene3D" id="3.40.50.720">
    <property type="entry name" value="NAD(P)-binding Rossmann-like Domain"/>
    <property type="match status" value="1"/>
</dbReference>
<feature type="domain" description="NAD(P)-binding" evidence="2">
    <location>
        <begin position="12"/>
        <end position="224"/>
    </location>
</feature>
<comment type="similarity">
    <text evidence="1">Belongs to the avfA family.</text>
</comment>
<evidence type="ECO:0000259" key="2">
    <source>
        <dbReference type="Pfam" id="PF13460"/>
    </source>
</evidence>
<dbReference type="InterPro" id="IPR036291">
    <property type="entry name" value="NAD(P)-bd_dom_sf"/>
</dbReference>
<dbReference type="Pfam" id="PF13460">
    <property type="entry name" value="NAD_binding_10"/>
    <property type="match status" value="1"/>
</dbReference>
<comment type="caution">
    <text evidence="3">The sequence shown here is derived from an EMBL/GenBank/DDBJ whole genome shotgun (WGS) entry which is preliminary data.</text>
</comment>
<dbReference type="Proteomes" id="UP001456524">
    <property type="component" value="Unassembled WGS sequence"/>
</dbReference>
<dbReference type="PANTHER" id="PTHR15020">
    <property type="entry name" value="FLAVIN REDUCTASE-RELATED"/>
    <property type="match status" value="1"/>
</dbReference>
<dbReference type="PANTHER" id="PTHR15020:SF50">
    <property type="entry name" value="UPF0659 PROTEIN YMR090W"/>
    <property type="match status" value="1"/>
</dbReference>
<reference evidence="3 4" key="1">
    <citation type="journal article" date="2022" name="G3 (Bethesda)">
        <title>Enemy or ally: a genomic approach to elucidate the lifestyle of Phyllosticta citrichinaensis.</title>
        <authorList>
            <person name="Buijs V.A."/>
            <person name="Groenewald J.Z."/>
            <person name="Haridas S."/>
            <person name="LaButti K.M."/>
            <person name="Lipzen A."/>
            <person name="Martin F.M."/>
            <person name="Barry K."/>
            <person name="Grigoriev I.V."/>
            <person name="Crous P.W."/>
            <person name="Seidl M.F."/>
        </authorList>
    </citation>
    <scope>NUCLEOTIDE SEQUENCE [LARGE SCALE GENOMIC DNA]</scope>
    <source>
        <strain evidence="3 4">CBS 129764</strain>
    </source>
</reference>
<protein>
    <submittedName>
        <fullName evidence="3">NAD(P)-binding protein</fullName>
    </submittedName>
</protein>
<evidence type="ECO:0000313" key="4">
    <source>
        <dbReference type="Proteomes" id="UP001456524"/>
    </source>
</evidence>